<keyword evidence="2" id="KW-1185">Reference proteome</keyword>
<comment type="caution">
    <text evidence="1">The sequence shown here is derived from an EMBL/GenBank/DDBJ whole genome shotgun (WGS) entry which is preliminary data.</text>
</comment>
<dbReference type="AlphaFoldDB" id="A0A8T0CXW4"/>
<protein>
    <submittedName>
        <fullName evidence="1">Uncharacterized protein</fullName>
    </submittedName>
</protein>
<dbReference type="EMBL" id="MU089535">
    <property type="protein sequence ID" value="KAF7851542.1"/>
    <property type="molecule type" value="Genomic_DNA"/>
</dbReference>
<reference evidence="1" key="1">
    <citation type="submission" date="2020-05" db="EMBL/GenBank/DDBJ databases">
        <title>WGS assembly of Corymbia citriodora subspecies variegata.</title>
        <authorList>
            <person name="Barry K."/>
            <person name="Hundley H."/>
            <person name="Shu S."/>
            <person name="Jenkins J."/>
            <person name="Grimwood J."/>
            <person name="Baten A."/>
        </authorList>
    </citation>
    <scope>NUCLEOTIDE SEQUENCE</scope>
    <source>
        <strain evidence="1">CV2-018</strain>
    </source>
</reference>
<dbReference type="Gramene" id="rna-gnl|WGS:JABURB|Cocit.L3723.1">
    <property type="protein sequence ID" value="cds-KAF7851542.1"/>
    <property type="gene ID" value="gene-BT93_L3723"/>
</dbReference>
<dbReference type="OrthoDB" id="1686149at2759"/>
<sequence>MVSYDERLITASMDELWVVSQRKVAPFHGNFQNYKKLLQS</sequence>
<gene>
    <name evidence="1" type="ORF">BT93_L3723</name>
</gene>
<evidence type="ECO:0000313" key="1">
    <source>
        <dbReference type="EMBL" id="KAF7851542.1"/>
    </source>
</evidence>
<evidence type="ECO:0000313" key="2">
    <source>
        <dbReference type="Proteomes" id="UP000806378"/>
    </source>
</evidence>
<proteinExistence type="predicted"/>
<organism evidence="1 2">
    <name type="scientific">Corymbia citriodora subsp. variegata</name>
    <dbReference type="NCBI Taxonomy" id="360336"/>
    <lineage>
        <taxon>Eukaryota</taxon>
        <taxon>Viridiplantae</taxon>
        <taxon>Streptophyta</taxon>
        <taxon>Embryophyta</taxon>
        <taxon>Tracheophyta</taxon>
        <taxon>Spermatophyta</taxon>
        <taxon>Magnoliopsida</taxon>
        <taxon>eudicotyledons</taxon>
        <taxon>Gunneridae</taxon>
        <taxon>Pentapetalae</taxon>
        <taxon>rosids</taxon>
        <taxon>malvids</taxon>
        <taxon>Myrtales</taxon>
        <taxon>Myrtaceae</taxon>
        <taxon>Myrtoideae</taxon>
        <taxon>Eucalypteae</taxon>
        <taxon>Corymbia</taxon>
    </lineage>
</organism>
<accession>A0A8T0CXW4</accession>
<dbReference type="Proteomes" id="UP000806378">
    <property type="component" value="Unassembled WGS sequence"/>
</dbReference>
<name>A0A8T0CXW4_CORYI</name>